<dbReference type="EMBL" id="JRZE01000005">
    <property type="protein sequence ID" value="KHF43807.1"/>
    <property type="molecule type" value="Genomic_DNA"/>
</dbReference>
<organism evidence="2 3">
    <name type="scientific">Saccharomonospora viridis</name>
    <dbReference type="NCBI Taxonomy" id="1852"/>
    <lineage>
        <taxon>Bacteria</taxon>
        <taxon>Bacillati</taxon>
        <taxon>Actinomycetota</taxon>
        <taxon>Actinomycetes</taxon>
        <taxon>Pseudonocardiales</taxon>
        <taxon>Pseudonocardiaceae</taxon>
        <taxon>Saccharomonospora</taxon>
    </lineage>
</organism>
<comment type="caution">
    <text evidence="2">The sequence shown here is derived from an EMBL/GenBank/DDBJ whole genome shotgun (WGS) entry which is preliminary data.</text>
</comment>
<feature type="region of interest" description="Disordered" evidence="1">
    <location>
        <begin position="1"/>
        <end position="76"/>
    </location>
</feature>
<sequence length="76" mass="7929">MPLIAWRRNYTEKDSSTPPHGTVHVGGSVTTPAGPPAHHARGIGSHGMNSGGALGDPASTRRPFRRRCGATITSTL</sequence>
<dbReference type="Proteomes" id="UP000030848">
    <property type="component" value="Unassembled WGS sequence"/>
</dbReference>
<dbReference type="AlphaFoldDB" id="A0A837D840"/>
<evidence type="ECO:0000256" key="1">
    <source>
        <dbReference type="SAM" id="MobiDB-lite"/>
    </source>
</evidence>
<accession>A0A837D840</accession>
<proteinExistence type="predicted"/>
<reference evidence="2 3" key="1">
    <citation type="submission" date="2014-10" db="EMBL/GenBank/DDBJ databases">
        <title>Genome sequence of Micropolyspora internatus JCM3315.</title>
        <authorList>
            <person name="Shin S.-K."/>
            <person name="Yi H."/>
        </authorList>
    </citation>
    <scope>NUCLEOTIDE SEQUENCE [LARGE SCALE GENOMIC DNA]</scope>
    <source>
        <strain evidence="2 3">JCM 3315</strain>
    </source>
</reference>
<evidence type="ECO:0000313" key="2">
    <source>
        <dbReference type="EMBL" id="KHF43807.1"/>
    </source>
</evidence>
<protein>
    <submittedName>
        <fullName evidence="2">Uncharacterized protein</fullName>
    </submittedName>
</protein>
<evidence type="ECO:0000313" key="3">
    <source>
        <dbReference type="Proteomes" id="UP000030848"/>
    </source>
</evidence>
<name>A0A837D840_9PSEU</name>
<gene>
    <name evidence="2" type="ORF">MINT15_25320</name>
</gene>